<gene>
    <name evidence="4" type="ORF">VSDG_09038</name>
</gene>
<dbReference type="PANTHER" id="PTHR12286">
    <property type="entry name" value="SACCHAROPINE DEHYDROGENASE-LIKE OXIDOREDUCTASE"/>
    <property type="match status" value="1"/>
</dbReference>
<comment type="similarity">
    <text evidence="1">Belongs to the saccharopine dehydrogenase family.</text>
</comment>
<protein>
    <recommendedName>
        <fullName evidence="3">Saccharopine dehydrogenase NADP binding domain-containing protein</fullName>
    </recommendedName>
</protein>
<evidence type="ECO:0000256" key="2">
    <source>
        <dbReference type="SAM" id="Phobius"/>
    </source>
</evidence>
<dbReference type="AlphaFoldDB" id="A0A423VBF1"/>
<dbReference type="InterPro" id="IPR036291">
    <property type="entry name" value="NAD(P)-bd_dom_sf"/>
</dbReference>
<comment type="caution">
    <text evidence="4">The sequence shown here is derived from an EMBL/GenBank/DDBJ whole genome shotgun (WGS) entry which is preliminary data.</text>
</comment>
<dbReference type="Proteomes" id="UP000284375">
    <property type="component" value="Unassembled WGS sequence"/>
</dbReference>
<keyword evidence="5" id="KW-1185">Reference proteome</keyword>
<evidence type="ECO:0000259" key="3">
    <source>
        <dbReference type="Pfam" id="PF03435"/>
    </source>
</evidence>
<organism evidence="4 5">
    <name type="scientific">Cytospora chrysosperma</name>
    <name type="common">Cytospora canker fungus</name>
    <name type="synonym">Sphaeria chrysosperma</name>
    <dbReference type="NCBI Taxonomy" id="252740"/>
    <lineage>
        <taxon>Eukaryota</taxon>
        <taxon>Fungi</taxon>
        <taxon>Dikarya</taxon>
        <taxon>Ascomycota</taxon>
        <taxon>Pezizomycotina</taxon>
        <taxon>Sordariomycetes</taxon>
        <taxon>Sordariomycetidae</taxon>
        <taxon>Diaporthales</taxon>
        <taxon>Cytosporaceae</taxon>
        <taxon>Cytospora</taxon>
    </lineage>
</organism>
<dbReference type="GO" id="GO:0009247">
    <property type="term" value="P:glycolipid biosynthetic process"/>
    <property type="evidence" value="ECO:0007669"/>
    <property type="project" value="TreeGrafter"/>
</dbReference>
<dbReference type="PANTHER" id="PTHR12286:SF5">
    <property type="entry name" value="SACCHAROPINE DEHYDROGENASE-LIKE OXIDOREDUCTASE"/>
    <property type="match status" value="1"/>
</dbReference>
<sequence length="422" mass="45946">MPIKQHGRTYDLVLFGATGYTGKYTAEHITEHLPTDLKWAIAGRSQGKLEKLAAELKGLYPDRRQPDIETCDLTDAGLGALAKKTFILISTVGPYGQHGEHAFKACAENGTHYFDVTGEVPFVARMIKKYEHVAKESGSMLFPEIGVESAPADLVAWSLAKHNRVAFGAKTGETVMSVHRMNASPSGGTLATVLSFFDNFTLQEIGQAMQPFALSPVANPNAAAKRRPISTMLTGLRVVPNLGLLTTFVAGDSDRAIVHRTWGLFSQIPSKKDEHYGPNFNFGEYMKTRNWLSGLFVHLSIVVAGFLFVMLPPLRNLVKRFVYEQGQGPDVEQAKKDEIEYRGVAFPDTDTAAGQQAFCRAWFNGSVYALTGVFLAQAAATVLEDDIDLGGGGVFTAACLGQGFVDRLDDAGFKIETKTLTN</sequence>
<reference evidence="4 5" key="1">
    <citation type="submission" date="2015-09" db="EMBL/GenBank/DDBJ databases">
        <title>Host preference determinants of Valsa canker pathogens revealed by comparative genomics.</title>
        <authorList>
            <person name="Yin Z."/>
            <person name="Huang L."/>
        </authorList>
    </citation>
    <scope>NUCLEOTIDE SEQUENCE [LARGE SCALE GENOMIC DNA]</scope>
    <source>
        <strain evidence="4 5">YSFL</strain>
    </source>
</reference>
<accession>A0A423VBF1</accession>
<dbReference type="GO" id="GO:0005811">
    <property type="term" value="C:lipid droplet"/>
    <property type="evidence" value="ECO:0007669"/>
    <property type="project" value="TreeGrafter"/>
</dbReference>
<evidence type="ECO:0000313" key="4">
    <source>
        <dbReference type="EMBL" id="ROV88238.1"/>
    </source>
</evidence>
<keyword evidence="2" id="KW-1133">Transmembrane helix</keyword>
<dbReference type="GO" id="GO:0005886">
    <property type="term" value="C:plasma membrane"/>
    <property type="evidence" value="ECO:0007669"/>
    <property type="project" value="TreeGrafter"/>
</dbReference>
<evidence type="ECO:0000313" key="5">
    <source>
        <dbReference type="Proteomes" id="UP000284375"/>
    </source>
</evidence>
<dbReference type="EMBL" id="LJZO01000069">
    <property type="protein sequence ID" value="ROV88238.1"/>
    <property type="molecule type" value="Genomic_DNA"/>
</dbReference>
<feature type="transmembrane region" description="Helical" evidence="2">
    <location>
        <begin position="291"/>
        <end position="311"/>
    </location>
</feature>
<dbReference type="InterPro" id="IPR051276">
    <property type="entry name" value="Saccharopine_DH-like_oxidrdct"/>
</dbReference>
<name>A0A423VBF1_CYTCH</name>
<keyword evidence="2" id="KW-0472">Membrane</keyword>
<dbReference type="Gene3D" id="3.40.50.720">
    <property type="entry name" value="NAD(P)-binding Rossmann-like Domain"/>
    <property type="match status" value="1"/>
</dbReference>
<dbReference type="SUPFAM" id="SSF51735">
    <property type="entry name" value="NAD(P)-binding Rossmann-fold domains"/>
    <property type="match status" value="1"/>
</dbReference>
<dbReference type="GO" id="GO:0005739">
    <property type="term" value="C:mitochondrion"/>
    <property type="evidence" value="ECO:0007669"/>
    <property type="project" value="TreeGrafter"/>
</dbReference>
<dbReference type="Pfam" id="PF03435">
    <property type="entry name" value="Sacchrp_dh_NADP"/>
    <property type="match status" value="1"/>
</dbReference>
<dbReference type="InterPro" id="IPR005097">
    <property type="entry name" value="Sacchrp_dh_NADP-bd"/>
</dbReference>
<evidence type="ECO:0000256" key="1">
    <source>
        <dbReference type="ARBA" id="ARBA00038048"/>
    </source>
</evidence>
<dbReference type="OrthoDB" id="10268090at2759"/>
<keyword evidence="2" id="KW-0812">Transmembrane</keyword>
<proteinExistence type="inferred from homology"/>
<feature type="domain" description="Saccharopine dehydrogenase NADP binding" evidence="3">
    <location>
        <begin position="13"/>
        <end position="140"/>
    </location>
</feature>